<dbReference type="Gene3D" id="3.40.1580.10">
    <property type="entry name" value="SMI1/KNR4-like"/>
    <property type="match status" value="1"/>
</dbReference>
<dbReference type="InterPro" id="IPR037883">
    <property type="entry name" value="Knr4/Smi1-like_sf"/>
</dbReference>
<dbReference type="PANTHER" id="PTHR47432">
    <property type="entry name" value="CELL WALL ASSEMBLY REGULATOR SMI1"/>
    <property type="match status" value="1"/>
</dbReference>
<organism evidence="2 3">
    <name type="scientific">Paenibacillus melissococcoides</name>
    <dbReference type="NCBI Taxonomy" id="2912268"/>
    <lineage>
        <taxon>Bacteria</taxon>
        <taxon>Bacillati</taxon>
        <taxon>Bacillota</taxon>
        <taxon>Bacilli</taxon>
        <taxon>Bacillales</taxon>
        <taxon>Paenibacillaceae</taxon>
        <taxon>Paenibacillus</taxon>
    </lineage>
</organism>
<protein>
    <submittedName>
        <fullName evidence="2">SMI1/KNR4 family protein</fullName>
    </submittedName>
</protein>
<evidence type="ECO:0000313" key="2">
    <source>
        <dbReference type="EMBL" id="CAH8246650.1"/>
    </source>
</evidence>
<dbReference type="Pfam" id="PF09346">
    <property type="entry name" value="SMI1_KNR4"/>
    <property type="match status" value="1"/>
</dbReference>
<feature type="domain" description="Knr4/Smi1-like" evidence="1">
    <location>
        <begin position="23"/>
        <end position="154"/>
    </location>
</feature>
<dbReference type="InterPro" id="IPR018958">
    <property type="entry name" value="Knr4/Smi1-like_dom"/>
</dbReference>
<dbReference type="SMART" id="SM00860">
    <property type="entry name" value="SMI1_KNR4"/>
    <property type="match status" value="1"/>
</dbReference>
<comment type="caution">
    <text evidence="2">The sequence shown here is derived from an EMBL/GenBank/DDBJ whole genome shotgun (WGS) entry which is preliminary data.</text>
</comment>
<dbReference type="Proteomes" id="UP001154322">
    <property type="component" value="Unassembled WGS sequence"/>
</dbReference>
<dbReference type="EMBL" id="CALYLO010000005">
    <property type="protein sequence ID" value="CAH8246650.1"/>
    <property type="molecule type" value="Genomic_DNA"/>
</dbReference>
<name>A0ABN8U6A0_9BACL</name>
<accession>A0ABN8U6A0</accession>
<evidence type="ECO:0000313" key="3">
    <source>
        <dbReference type="Proteomes" id="UP001154322"/>
    </source>
</evidence>
<dbReference type="PANTHER" id="PTHR47432:SF1">
    <property type="entry name" value="CELL WALL ASSEMBLY REGULATOR SMI1"/>
    <property type="match status" value="1"/>
</dbReference>
<reference evidence="2" key="1">
    <citation type="submission" date="2022-06" db="EMBL/GenBank/DDBJ databases">
        <authorList>
            <person name="Dietemann V."/>
            <person name="Ory F."/>
            <person name="Dainat B."/>
            <person name="Oberhansli S."/>
        </authorList>
    </citation>
    <scope>NUCLEOTIDE SEQUENCE</scope>
    <source>
        <strain evidence="2">Ena-SAMPLE-TAB-26-04-2022-14:26:32:270-5432</strain>
    </source>
</reference>
<dbReference type="SUPFAM" id="SSF160631">
    <property type="entry name" value="SMI1/KNR4-like"/>
    <property type="match status" value="1"/>
</dbReference>
<sequence>MLNEITELLREELPELAASLHPPATEMELRQAEEELGFPLPAELRELYRIHNGESEAGPGLFFGLPFLSLDSMLTEWRIWAELEEEYAWEGEHFSVPAAWIKERYINRYWLPISKDWGGNHLGIDLDPDEQGRKGQVINYGRDSRVHFLDAIRSLDLPVLEPVRADADALDPREWFGGLDEEWKARVVAAGGSPEAFVRAKQLLLCKSLEWWKHPMKRMLEERSSGKT</sequence>
<keyword evidence="3" id="KW-1185">Reference proteome</keyword>
<evidence type="ECO:0000259" key="1">
    <source>
        <dbReference type="SMART" id="SM00860"/>
    </source>
</evidence>
<dbReference type="InterPro" id="IPR051873">
    <property type="entry name" value="KNR4/SMI1_regulator"/>
</dbReference>
<proteinExistence type="predicted"/>
<gene>
    <name evidence="2" type="ORF">WJ0W_003884</name>
</gene>